<dbReference type="EMBL" id="LFJN01000020">
    <property type="protein sequence ID" value="KPI38065.1"/>
    <property type="molecule type" value="Genomic_DNA"/>
</dbReference>
<name>A0A0N1NZA5_9EURO</name>
<dbReference type="VEuPathDB" id="FungiDB:AB675_1135"/>
<gene>
    <name evidence="1" type="ORF">AB675_1135</name>
</gene>
<keyword evidence="2" id="KW-1185">Reference proteome</keyword>
<accession>A0A0N1NZA5</accession>
<organism evidence="1 2">
    <name type="scientific">Cyphellophora attinorum</name>
    <dbReference type="NCBI Taxonomy" id="1664694"/>
    <lineage>
        <taxon>Eukaryota</taxon>
        <taxon>Fungi</taxon>
        <taxon>Dikarya</taxon>
        <taxon>Ascomycota</taxon>
        <taxon>Pezizomycotina</taxon>
        <taxon>Eurotiomycetes</taxon>
        <taxon>Chaetothyriomycetidae</taxon>
        <taxon>Chaetothyriales</taxon>
        <taxon>Cyphellophoraceae</taxon>
        <taxon>Cyphellophora</taxon>
    </lineage>
</organism>
<dbReference type="Proteomes" id="UP000038010">
    <property type="component" value="Unassembled WGS sequence"/>
</dbReference>
<dbReference type="GeneID" id="28732067"/>
<evidence type="ECO:0008006" key="3">
    <source>
        <dbReference type="Google" id="ProtNLM"/>
    </source>
</evidence>
<reference evidence="1 2" key="1">
    <citation type="submission" date="2015-06" db="EMBL/GenBank/DDBJ databases">
        <title>Draft genome of the ant-associated black yeast Phialophora attae CBS 131958.</title>
        <authorList>
            <person name="Moreno L.F."/>
            <person name="Stielow B.J."/>
            <person name="de Hoog S."/>
            <person name="Vicente V.A."/>
            <person name="Weiss V.A."/>
            <person name="de Vries M."/>
            <person name="Cruz L.M."/>
            <person name="Souza E.M."/>
        </authorList>
    </citation>
    <scope>NUCLEOTIDE SEQUENCE [LARGE SCALE GENOMIC DNA]</scope>
    <source>
        <strain evidence="1 2">CBS 131958</strain>
    </source>
</reference>
<evidence type="ECO:0000313" key="2">
    <source>
        <dbReference type="Proteomes" id="UP000038010"/>
    </source>
</evidence>
<evidence type="ECO:0000313" key="1">
    <source>
        <dbReference type="EMBL" id="KPI38065.1"/>
    </source>
</evidence>
<proteinExistence type="predicted"/>
<dbReference type="AlphaFoldDB" id="A0A0N1NZA5"/>
<protein>
    <recommendedName>
        <fullName evidence="3">F-box domain-containing protein</fullName>
    </recommendedName>
</protein>
<sequence>MARLSQTLPDLSKLRLTADIPFHTTNKTLNDLPVDILARIIKHVLPKSLVVRADNPLGRWQHDWRPMWLPRLRLVTKKIGKVAEEVISINAGLSACDWEDTGNSLQALYRKQHEKVSDSPKWGSTRSIELANVFPVYLMSNVKHFRLCLNRQRFSYRYDSIDLSIFPNLIELEITAGDPAKDIMHYAMWLGHFSNMSMVKKGYNDKRVTALKKALDEVGVMRPELLRTFANCNARRVQEGKPLYNQASEDMYNYTMFFRIGWMQVLSAKRLFRLYTTEVLGIDSKNIKGWRPDMLIRVHYADEMSTPQNAEEIITVWITESDYGTKLRSEALLNRYANYEYYNM</sequence>
<comment type="caution">
    <text evidence="1">The sequence shown here is derived from an EMBL/GenBank/DDBJ whole genome shotgun (WGS) entry which is preliminary data.</text>
</comment>
<dbReference type="RefSeq" id="XP_017998028.1">
    <property type="nucleotide sequence ID" value="XM_018140198.1"/>
</dbReference>